<keyword evidence="1" id="KW-0812">Transmembrane</keyword>
<keyword evidence="3" id="KW-1185">Reference proteome</keyword>
<reference evidence="2" key="1">
    <citation type="submission" date="2022-05" db="EMBL/GenBank/DDBJ databases">
        <title>Jatrophihabitans sp. SB3-54 whole genome sequence.</title>
        <authorList>
            <person name="Suh M.K."/>
            <person name="Eom M.K."/>
            <person name="Kim J.S."/>
            <person name="Kim H.S."/>
            <person name="Do H.E."/>
            <person name="Shin Y.K."/>
            <person name="Lee J.-S."/>
        </authorList>
    </citation>
    <scope>NUCLEOTIDE SEQUENCE</scope>
    <source>
        <strain evidence="2">SB3-54</strain>
    </source>
</reference>
<sequence length="238" mass="25018">MRTRAGDAEPGVRFVLVSEGPEPDEDLIDRPDDRLLRTPARRRAAVALAVLLVGGGLVVRAATSHEQVPKAQPAETVRVPTRLPQPDVGGLETRFPMEPAAEPVNPLCPTTPVDCLVNSELPAAFLTAVRDHLQVALPLVQNEVVIGAGQLWYRQLRAAGAGKTTIEVQVSTASGALTSLATVEHGPAGQIATVVYPTATSGLQVTVRMTGPASWAPQLTTMEALAADPRLVERPGSG</sequence>
<keyword evidence="1" id="KW-1133">Transmembrane helix</keyword>
<dbReference type="RefSeq" id="WP_269441983.1">
    <property type="nucleotide sequence ID" value="NZ_CP097463.1"/>
</dbReference>
<keyword evidence="1" id="KW-0472">Membrane</keyword>
<protein>
    <submittedName>
        <fullName evidence="2">Uncharacterized protein</fullName>
    </submittedName>
</protein>
<dbReference type="Proteomes" id="UP001164693">
    <property type="component" value="Chromosome"/>
</dbReference>
<gene>
    <name evidence="2" type="ORF">M6B22_13045</name>
</gene>
<evidence type="ECO:0000313" key="2">
    <source>
        <dbReference type="EMBL" id="WAX55470.1"/>
    </source>
</evidence>
<evidence type="ECO:0000313" key="3">
    <source>
        <dbReference type="Proteomes" id="UP001164693"/>
    </source>
</evidence>
<organism evidence="2 3">
    <name type="scientific">Jatrophihabitans cynanchi</name>
    <dbReference type="NCBI Taxonomy" id="2944128"/>
    <lineage>
        <taxon>Bacteria</taxon>
        <taxon>Bacillati</taxon>
        <taxon>Actinomycetota</taxon>
        <taxon>Actinomycetes</taxon>
        <taxon>Jatrophihabitantales</taxon>
        <taxon>Jatrophihabitantaceae</taxon>
        <taxon>Jatrophihabitans</taxon>
    </lineage>
</organism>
<name>A0ABY7JUU6_9ACTN</name>
<accession>A0ABY7JUU6</accession>
<evidence type="ECO:0000256" key="1">
    <source>
        <dbReference type="SAM" id="Phobius"/>
    </source>
</evidence>
<dbReference type="EMBL" id="CP097463">
    <property type="protein sequence ID" value="WAX55470.1"/>
    <property type="molecule type" value="Genomic_DNA"/>
</dbReference>
<feature type="transmembrane region" description="Helical" evidence="1">
    <location>
        <begin position="44"/>
        <end position="63"/>
    </location>
</feature>
<proteinExistence type="predicted"/>